<keyword evidence="3" id="KW-0687">Ribonucleoprotein</keyword>
<dbReference type="InterPro" id="IPR022803">
    <property type="entry name" value="Ribosomal_uL5_dom_sf"/>
</dbReference>
<accession>A0A1J0RDA7</accession>
<keyword evidence="4" id="KW-0496">Mitochondrion</keyword>
<evidence type="ECO:0000313" key="4">
    <source>
        <dbReference type="EMBL" id="APD75825.1"/>
    </source>
</evidence>
<name>A0A1J0RDA7_9STRA</name>
<dbReference type="GO" id="GO:0005840">
    <property type="term" value="C:ribosome"/>
    <property type="evidence" value="ECO:0007669"/>
    <property type="project" value="UniProtKB-KW"/>
</dbReference>
<reference evidence="4" key="1">
    <citation type="submission" date="2016-10" db="EMBL/GenBank/DDBJ databases">
        <title>Complete mitochondrial genome of the freshwater diatom Asterionella formosa.</title>
        <authorList>
            <person name="Villain A."/>
            <person name="Kojadinovic M."/>
            <person name="Puppo C."/>
            <person name="Prioretti L."/>
            <person name="Hubert P."/>
            <person name="Zhang Y."/>
            <person name="Gregori G."/>
            <person name="Roulet A."/>
            <person name="Roques C."/>
            <person name="Claverie J.-M."/>
            <person name="Gontero B."/>
            <person name="Blanc G."/>
        </authorList>
    </citation>
    <scope>NUCLEOTIDE SEQUENCE</scope>
    <source>
        <strain evidence="4">BGM1</strain>
    </source>
</reference>
<keyword evidence="2 4" id="KW-0689">Ribosomal protein</keyword>
<dbReference type="GO" id="GO:0006412">
    <property type="term" value="P:translation"/>
    <property type="evidence" value="ECO:0007669"/>
    <property type="project" value="InterPro"/>
</dbReference>
<evidence type="ECO:0000256" key="2">
    <source>
        <dbReference type="ARBA" id="ARBA00022980"/>
    </source>
</evidence>
<evidence type="ECO:0000256" key="3">
    <source>
        <dbReference type="ARBA" id="ARBA00023274"/>
    </source>
</evidence>
<dbReference type="GeneID" id="30510696"/>
<organism evidence="4">
    <name type="scientific">Asterionella formosa</name>
    <dbReference type="NCBI Taxonomy" id="210441"/>
    <lineage>
        <taxon>Eukaryota</taxon>
        <taxon>Sar</taxon>
        <taxon>Stramenopiles</taxon>
        <taxon>Ochrophyta</taxon>
        <taxon>Bacillariophyta</taxon>
        <taxon>Fragilariophyceae</taxon>
        <taxon>Fragilariophycidae</taxon>
        <taxon>Fragilariales</taxon>
        <taxon>Fragilariaceae</taxon>
        <taxon>Asterionella</taxon>
    </lineage>
</organism>
<geneLocation type="mitochondrion" evidence="4"/>
<comment type="similarity">
    <text evidence="1">Belongs to the universal ribosomal protein uL5 family.</text>
</comment>
<gene>
    <name evidence="4" type="primary">rpl5</name>
    <name evidence="4" type="ORF">BGL49_020</name>
</gene>
<dbReference type="Gene3D" id="3.30.1440.10">
    <property type="match status" value="1"/>
</dbReference>
<dbReference type="EMBL" id="KY021079">
    <property type="protein sequence ID" value="APD75825.1"/>
    <property type="molecule type" value="Genomic_DNA"/>
</dbReference>
<dbReference type="SUPFAM" id="SSF55282">
    <property type="entry name" value="RL5-like"/>
    <property type="match status" value="1"/>
</dbReference>
<proteinExistence type="inferred from homology"/>
<dbReference type="InterPro" id="IPR002132">
    <property type="entry name" value="Ribosomal_uL5"/>
</dbReference>
<evidence type="ECO:0000256" key="1">
    <source>
        <dbReference type="ARBA" id="ARBA00008553"/>
    </source>
</evidence>
<dbReference type="RefSeq" id="YP_009326064.1">
    <property type="nucleotide sequence ID" value="NC_032029.1"/>
</dbReference>
<sequence>MSFFESYYNNVIKFDLVNKFVYCKLKKIPKIRKIIVDFGFKKSSIKELCTANLALELVTSKKGKFLISKKANLFFKIKKGDPIGCQVILRKNLMYNFFIKLIFEIFYKFKVRLQKNQTRKNYYSTISYKLNNKLLFAELEDNYNLFNKNLINLNLTIVSSKTNQKEFFYLINSFKQPFLI</sequence>
<dbReference type="PIRSF" id="PIRSF002161">
    <property type="entry name" value="Ribosomal_L5"/>
    <property type="match status" value="1"/>
</dbReference>
<dbReference type="GO" id="GO:0003735">
    <property type="term" value="F:structural constituent of ribosome"/>
    <property type="evidence" value="ECO:0007669"/>
    <property type="project" value="InterPro"/>
</dbReference>
<dbReference type="AlphaFoldDB" id="A0A1J0RDA7"/>
<dbReference type="GO" id="GO:1990904">
    <property type="term" value="C:ribonucleoprotein complex"/>
    <property type="evidence" value="ECO:0007669"/>
    <property type="project" value="UniProtKB-KW"/>
</dbReference>
<protein>
    <submittedName>
        <fullName evidence="4">Ribosomal protein L5</fullName>
    </submittedName>
</protein>